<evidence type="ECO:0000259" key="2">
    <source>
        <dbReference type="PROSITE" id="PS50043"/>
    </source>
</evidence>
<dbReference type="InterPro" id="IPR000792">
    <property type="entry name" value="Tscrpt_reg_LuxR_C"/>
</dbReference>
<sequence>MSTRSEEVPVPVADTGRLVGRADDLDRLTALLDRPAVRWVSVTGRSGIGRSAVVRALAARLRRRGTLVLAEPLLDDREEPLVEQVRNRLATLRRWVGDGAARPPVVVVLEDLEPDRRDEADTVVAALDPLTTVLATSVTGLNRPWEVRYPLGGLAHVGDAAPPRGAATPSPAAALFLEHAARVDPRFRSGEVVLDDVERLCALLAGVPRDLEVCAARTPVLGVPGILRELTGQSDAGRRAVLTWRDAEGRPLGSSLAWTHAHLSADAQRTLRAASVFAETFGLDHLRAVVGPDLDDGRLVDALAELVDVSLAEPVHAQAAAPVPGAPGTPEHPVAASPSDVEPRFRLRALVGDFAAREARLAGEAEDLRGRHAAYLSAVARHCATRWDDAEETEGLRVLTPLLADLVAAVEWYASRGEVARALRLASDAAPVAVRQGHHGEVHRVLRRLLDDPGAADVDEATRGDALVWLAAGGLGAVDTGEAPERVMRTWHEGAELVRRHGSPTALLRTLALACLALPVHRDLELTGRLLAEGVSLADRIGHRVWADRFRLWTAMLHHVTGDLDGAWDTGLAVMEAARLSGDPVARIGAALLLIPLRETRTVDADLAPSSADLLDLARAFGDPFYLSLARAYEARDTLARGDTIGVCRLVADALRDVDEPRRWRLSEFMVALVVRVAAVRGDRVVAATLHGAAWAQLVSSTSWPVMWRRTYEEEVARLAAGLPPQVWARSLHEGASLGWAEVLARTSSYVEDVLRSAPAVRSAPPADELTARERQVLGHIVDGLTNREIAELLQLSVKTVMHHSTAIYRKLGVRGRAEAAVWWVRHGQD</sequence>
<name>A0A3N4ZAA4_9MICO</name>
<evidence type="ECO:0000313" key="3">
    <source>
        <dbReference type="EMBL" id="RPF29053.1"/>
    </source>
</evidence>
<dbReference type="PANTHER" id="PTHR47691">
    <property type="entry name" value="REGULATOR-RELATED"/>
    <property type="match status" value="1"/>
</dbReference>
<reference evidence="3 4" key="1">
    <citation type="submission" date="2018-11" db="EMBL/GenBank/DDBJ databases">
        <title>Sequencing the genomes of 1000 actinobacteria strains.</title>
        <authorList>
            <person name="Klenk H.-P."/>
        </authorList>
    </citation>
    <scope>NUCLEOTIDE SEQUENCE [LARGE SCALE GENOMIC DNA]</scope>
    <source>
        <strain evidence="3 4">DSM 14418</strain>
    </source>
</reference>
<dbReference type="PRINTS" id="PR00038">
    <property type="entry name" value="HTHLUXR"/>
</dbReference>
<protein>
    <submittedName>
        <fullName evidence="3">AAA ATPase-like protein</fullName>
    </submittedName>
</protein>
<feature type="region of interest" description="Disordered" evidence="1">
    <location>
        <begin position="320"/>
        <end position="339"/>
    </location>
</feature>
<keyword evidence="4" id="KW-1185">Reference proteome</keyword>
<gene>
    <name evidence="3" type="ORF">EDD32_3610</name>
</gene>
<dbReference type="PROSITE" id="PS00622">
    <property type="entry name" value="HTH_LUXR_1"/>
    <property type="match status" value="1"/>
</dbReference>
<dbReference type="EMBL" id="RKRA01000001">
    <property type="protein sequence ID" value="RPF29053.1"/>
    <property type="molecule type" value="Genomic_DNA"/>
</dbReference>
<comment type="caution">
    <text evidence="3">The sequence shown here is derived from an EMBL/GenBank/DDBJ whole genome shotgun (WGS) entry which is preliminary data.</text>
</comment>
<dbReference type="SUPFAM" id="SSF52540">
    <property type="entry name" value="P-loop containing nucleoside triphosphate hydrolases"/>
    <property type="match status" value="1"/>
</dbReference>
<dbReference type="RefSeq" id="WP_170175349.1">
    <property type="nucleotide sequence ID" value="NZ_RKRA01000001.1"/>
</dbReference>
<organism evidence="3 4">
    <name type="scientific">Georgenia muralis</name>
    <dbReference type="NCBI Taxonomy" id="154117"/>
    <lineage>
        <taxon>Bacteria</taxon>
        <taxon>Bacillati</taxon>
        <taxon>Actinomycetota</taxon>
        <taxon>Actinomycetes</taxon>
        <taxon>Micrococcales</taxon>
        <taxon>Bogoriellaceae</taxon>
        <taxon>Georgenia</taxon>
    </lineage>
</organism>
<evidence type="ECO:0000313" key="4">
    <source>
        <dbReference type="Proteomes" id="UP000280726"/>
    </source>
</evidence>
<accession>A0A3N4ZAA4</accession>
<dbReference type="PANTHER" id="PTHR47691:SF3">
    <property type="entry name" value="HTH-TYPE TRANSCRIPTIONAL REGULATOR RV0890C-RELATED"/>
    <property type="match status" value="1"/>
</dbReference>
<dbReference type="Pfam" id="PF00196">
    <property type="entry name" value="GerE"/>
    <property type="match status" value="1"/>
</dbReference>
<dbReference type="SUPFAM" id="SSF46894">
    <property type="entry name" value="C-terminal effector domain of the bipartite response regulators"/>
    <property type="match status" value="1"/>
</dbReference>
<dbReference type="GO" id="GO:0006355">
    <property type="term" value="P:regulation of DNA-templated transcription"/>
    <property type="evidence" value="ECO:0007669"/>
    <property type="project" value="InterPro"/>
</dbReference>
<dbReference type="PROSITE" id="PS50043">
    <property type="entry name" value="HTH_LUXR_2"/>
    <property type="match status" value="1"/>
</dbReference>
<dbReference type="InterPro" id="IPR036388">
    <property type="entry name" value="WH-like_DNA-bd_sf"/>
</dbReference>
<dbReference type="Proteomes" id="UP000280726">
    <property type="component" value="Unassembled WGS sequence"/>
</dbReference>
<dbReference type="InterPro" id="IPR016032">
    <property type="entry name" value="Sig_transdc_resp-reg_C-effctor"/>
</dbReference>
<proteinExistence type="predicted"/>
<dbReference type="Gene3D" id="1.10.10.10">
    <property type="entry name" value="Winged helix-like DNA-binding domain superfamily/Winged helix DNA-binding domain"/>
    <property type="match status" value="1"/>
</dbReference>
<feature type="domain" description="HTH luxR-type" evidence="2">
    <location>
        <begin position="763"/>
        <end position="828"/>
    </location>
</feature>
<dbReference type="InterPro" id="IPR027417">
    <property type="entry name" value="P-loop_NTPase"/>
</dbReference>
<dbReference type="AlphaFoldDB" id="A0A3N4ZAA4"/>
<evidence type="ECO:0000256" key="1">
    <source>
        <dbReference type="SAM" id="MobiDB-lite"/>
    </source>
</evidence>
<feature type="compositionally biased region" description="Low complexity" evidence="1">
    <location>
        <begin position="320"/>
        <end position="331"/>
    </location>
</feature>
<dbReference type="SMART" id="SM00421">
    <property type="entry name" value="HTH_LUXR"/>
    <property type="match status" value="1"/>
</dbReference>
<dbReference type="CDD" id="cd06170">
    <property type="entry name" value="LuxR_C_like"/>
    <property type="match status" value="1"/>
</dbReference>
<dbReference type="GO" id="GO:0003677">
    <property type="term" value="F:DNA binding"/>
    <property type="evidence" value="ECO:0007669"/>
    <property type="project" value="InterPro"/>
</dbReference>